<keyword evidence="3" id="KW-1185">Reference proteome</keyword>
<evidence type="ECO:0000256" key="1">
    <source>
        <dbReference type="SAM" id="MobiDB-lite"/>
    </source>
</evidence>
<dbReference type="Proteomes" id="UP000054549">
    <property type="component" value="Unassembled WGS sequence"/>
</dbReference>
<proteinExistence type="predicted"/>
<name>A0A0C2SA24_AMAMK</name>
<reference evidence="2 3" key="1">
    <citation type="submission" date="2014-04" db="EMBL/GenBank/DDBJ databases">
        <title>Evolutionary Origins and Diversification of the Mycorrhizal Mutualists.</title>
        <authorList>
            <consortium name="DOE Joint Genome Institute"/>
            <consortium name="Mycorrhizal Genomics Consortium"/>
            <person name="Kohler A."/>
            <person name="Kuo A."/>
            <person name="Nagy L.G."/>
            <person name="Floudas D."/>
            <person name="Copeland A."/>
            <person name="Barry K.W."/>
            <person name="Cichocki N."/>
            <person name="Veneault-Fourrey C."/>
            <person name="LaButti K."/>
            <person name="Lindquist E.A."/>
            <person name="Lipzen A."/>
            <person name="Lundell T."/>
            <person name="Morin E."/>
            <person name="Murat C."/>
            <person name="Riley R."/>
            <person name="Ohm R."/>
            <person name="Sun H."/>
            <person name="Tunlid A."/>
            <person name="Henrissat B."/>
            <person name="Grigoriev I.V."/>
            <person name="Hibbett D.S."/>
            <person name="Martin F."/>
        </authorList>
    </citation>
    <scope>NUCLEOTIDE SEQUENCE [LARGE SCALE GENOMIC DNA]</scope>
    <source>
        <strain evidence="2 3">Koide BX008</strain>
    </source>
</reference>
<dbReference type="OrthoDB" id="2612212at2759"/>
<gene>
    <name evidence="2" type="ORF">M378DRAFT_999671</name>
</gene>
<feature type="compositionally biased region" description="Low complexity" evidence="1">
    <location>
        <begin position="300"/>
        <end position="315"/>
    </location>
</feature>
<accession>A0A0C2SA24</accession>
<dbReference type="EMBL" id="KN818312">
    <property type="protein sequence ID" value="KIL59650.1"/>
    <property type="molecule type" value="Genomic_DNA"/>
</dbReference>
<dbReference type="HOGENOM" id="CLU_598472_0_0_1"/>
<protein>
    <submittedName>
        <fullName evidence="2">Uncharacterized protein</fullName>
    </submittedName>
</protein>
<dbReference type="InParanoid" id="A0A0C2SA24"/>
<sequence length="457" mass="50956">MQSPMQAGMFQSAQLAPAVPPRPRLMSPYHNTAGPLRVIDPRFGVPQNHPALHPATHARPNSAPVATGPAPHLAMPHRLYTPSSLQPTSAYRHHQYPNMTSVAPAPTFPQPNFGRPGISSSNATSTNALVNAPFNPRFVPYQHGYGMQPGYYNPAGNAMLAITVQCPLGQPMMNNPNTPSVQKPVAHPASYHPGMHTIIPPHHWDFSPQGLFSHRPLFPNGSTMTQAQEPRMQNGTKDEPQEYRLPSVKVEELDATTMAEDTRSSVLQQPLPFKGKGRAKRRRTRDVKWMELSSSGIPLPASAGPSTISSGSSPRTGKKRPRVTSCYWDNCGMEVEGDADKLAYTRHLDEIHDFRGLASREMTACLWVDPDTRERCGKELQIQSMIKHVCEIHLNNLGMDCPMCGSYQARIGNMSRHWTVCAEYHNLDEETQRKLWDDIISGAKGFDWYLKHKRERE</sequence>
<dbReference type="AlphaFoldDB" id="A0A0C2SA24"/>
<organism evidence="2 3">
    <name type="scientific">Amanita muscaria (strain Koide BX008)</name>
    <dbReference type="NCBI Taxonomy" id="946122"/>
    <lineage>
        <taxon>Eukaryota</taxon>
        <taxon>Fungi</taxon>
        <taxon>Dikarya</taxon>
        <taxon>Basidiomycota</taxon>
        <taxon>Agaricomycotina</taxon>
        <taxon>Agaricomycetes</taxon>
        <taxon>Agaricomycetidae</taxon>
        <taxon>Agaricales</taxon>
        <taxon>Pluteineae</taxon>
        <taxon>Amanitaceae</taxon>
        <taxon>Amanita</taxon>
    </lineage>
</organism>
<evidence type="ECO:0000313" key="2">
    <source>
        <dbReference type="EMBL" id="KIL59650.1"/>
    </source>
</evidence>
<evidence type="ECO:0000313" key="3">
    <source>
        <dbReference type="Proteomes" id="UP000054549"/>
    </source>
</evidence>
<feature type="region of interest" description="Disordered" evidence="1">
    <location>
        <begin position="295"/>
        <end position="321"/>
    </location>
</feature>